<comment type="caution">
    <text evidence="1">The sequence shown here is derived from an EMBL/GenBank/DDBJ whole genome shotgun (WGS) entry which is preliminary data.</text>
</comment>
<sequence length="150" mass="16328">MTAPIPTSSRQAKAYLHERLDALLTDYDANIAAIYGPPAEDNLANTIMIGDINYESVDTASIGRRININEVYNIECAVVIAQQDGNNYDVEQTAFDLYAVIEAEVRDNPTLGNTVDFVTCKLQSVQSAPGVNGGAVCALLFNVECRKNLR</sequence>
<name>A0A7W9M279_9PSEU</name>
<proteinExistence type="predicted"/>
<evidence type="ECO:0000313" key="2">
    <source>
        <dbReference type="Proteomes" id="UP000552097"/>
    </source>
</evidence>
<dbReference type="AlphaFoldDB" id="A0A7W9M279"/>
<dbReference type="EMBL" id="JACHMO010000001">
    <property type="protein sequence ID" value="MBB5804657.1"/>
    <property type="molecule type" value="Genomic_DNA"/>
</dbReference>
<dbReference type="RefSeq" id="WP_184922647.1">
    <property type="nucleotide sequence ID" value="NZ_JACHMO010000001.1"/>
</dbReference>
<gene>
    <name evidence="1" type="ORF">F4560_004425</name>
</gene>
<reference evidence="1 2" key="1">
    <citation type="submission" date="2020-08" db="EMBL/GenBank/DDBJ databases">
        <title>Sequencing the genomes of 1000 actinobacteria strains.</title>
        <authorList>
            <person name="Klenk H.-P."/>
        </authorList>
    </citation>
    <scope>NUCLEOTIDE SEQUENCE [LARGE SCALE GENOMIC DNA]</scope>
    <source>
        <strain evidence="1 2">DSM 45486</strain>
    </source>
</reference>
<evidence type="ECO:0000313" key="1">
    <source>
        <dbReference type="EMBL" id="MBB5804657.1"/>
    </source>
</evidence>
<dbReference type="Proteomes" id="UP000552097">
    <property type="component" value="Unassembled WGS sequence"/>
</dbReference>
<organism evidence="1 2">
    <name type="scientific">Saccharothrix ecbatanensis</name>
    <dbReference type="NCBI Taxonomy" id="1105145"/>
    <lineage>
        <taxon>Bacteria</taxon>
        <taxon>Bacillati</taxon>
        <taxon>Actinomycetota</taxon>
        <taxon>Actinomycetes</taxon>
        <taxon>Pseudonocardiales</taxon>
        <taxon>Pseudonocardiaceae</taxon>
        <taxon>Saccharothrix</taxon>
    </lineage>
</organism>
<keyword evidence="2" id="KW-1185">Reference proteome</keyword>
<accession>A0A7W9M279</accession>
<protein>
    <submittedName>
        <fullName evidence="1">Uncharacterized protein</fullName>
    </submittedName>
</protein>